<dbReference type="eggNOG" id="ENOG502QTYJ">
    <property type="taxonomic scope" value="Eukaryota"/>
</dbReference>
<proteinExistence type="predicted"/>
<evidence type="ECO:0000313" key="3">
    <source>
        <dbReference type="Ensembl" id="ENSCSAVP00000009661.1"/>
    </source>
</evidence>
<sequence length="148" mass="16695">MDHGCGLNQVVFHSNMWKPPVKILKRVDARYDWAFVHQWKPNSPSLTHVINACTTKMDVTFNNAGTPLGCANRVPDGVVPNEHGTWLYGRDGWCDGLQVDPWLIDVSSELIPNSINNITYRGLFNGKDPNPKQNPGLIRVASYLIYYN</sequence>
<evidence type="ECO:0000313" key="4">
    <source>
        <dbReference type="Proteomes" id="UP000007875"/>
    </source>
</evidence>
<keyword evidence="4" id="KW-1185">Reference proteome</keyword>
<dbReference type="Ensembl" id="ENSCSAVT00000009779.1">
    <property type="protein sequence ID" value="ENSCSAVP00000009661.1"/>
    <property type="gene ID" value="ENSCSAVG00000005672.1"/>
</dbReference>
<dbReference type="PANTHER" id="PTHR39319:SF1">
    <property type="entry name" value="SI:DKEY-256H2.1"/>
    <property type="match status" value="1"/>
</dbReference>
<evidence type="ECO:0000256" key="1">
    <source>
        <dbReference type="ARBA" id="ARBA00023157"/>
    </source>
</evidence>
<dbReference type="GO" id="GO:0016715">
    <property type="term" value="F:oxidoreductase activity, acting on paired donors, with incorporation or reduction of molecular oxygen, reduced ascorbate as one donor, and incorporation of one atom of oxygen"/>
    <property type="evidence" value="ECO:0007669"/>
    <property type="project" value="InterPro"/>
</dbReference>
<dbReference type="AlphaFoldDB" id="H2YWF0"/>
<dbReference type="InterPro" id="IPR015197">
    <property type="entry name" value="PngaseF_C"/>
</dbReference>
<dbReference type="InParanoid" id="H2YWF0"/>
<dbReference type="InterPro" id="IPR014784">
    <property type="entry name" value="Cu2_ascorb_mOase-like_C"/>
</dbReference>
<dbReference type="InterPro" id="IPR053251">
    <property type="entry name" value="N-glycanase"/>
</dbReference>
<dbReference type="Proteomes" id="UP000007875">
    <property type="component" value="Unassembled WGS sequence"/>
</dbReference>
<name>H2YWF0_CIOSA</name>
<dbReference type="Gene3D" id="2.60.120.230">
    <property type="match status" value="1"/>
</dbReference>
<dbReference type="Pfam" id="PF09113">
    <property type="entry name" value="N-glycanase_C"/>
    <property type="match status" value="1"/>
</dbReference>
<dbReference type="PANTHER" id="PTHR39319">
    <property type="entry name" value="SI:DKEY-256H2.1"/>
    <property type="match status" value="1"/>
</dbReference>
<evidence type="ECO:0000259" key="2">
    <source>
        <dbReference type="Pfam" id="PF09113"/>
    </source>
</evidence>
<accession>H2YWF0</accession>
<reference evidence="3" key="2">
    <citation type="submission" date="2025-08" db="UniProtKB">
        <authorList>
            <consortium name="Ensembl"/>
        </authorList>
    </citation>
    <scope>IDENTIFICATION</scope>
</reference>
<reference evidence="3" key="3">
    <citation type="submission" date="2025-09" db="UniProtKB">
        <authorList>
            <consortium name="Ensembl"/>
        </authorList>
    </citation>
    <scope>IDENTIFICATION</scope>
</reference>
<reference evidence="4" key="1">
    <citation type="submission" date="2003-08" db="EMBL/GenBank/DDBJ databases">
        <authorList>
            <person name="Birren B."/>
            <person name="Nusbaum C."/>
            <person name="Abebe A."/>
            <person name="Abouelleil A."/>
            <person name="Adekoya E."/>
            <person name="Ait-zahra M."/>
            <person name="Allen N."/>
            <person name="Allen T."/>
            <person name="An P."/>
            <person name="Anderson M."/>
            <person name="Anderson S."/>
            <person name="Arachchi H."/>
            <person name="Armbruster J."/>
            <person name="Bachantsang P."/>
            <person name="Baldwin J."/>
            <person name="Barry A."/>
            <person name="Bayul T."/>
            <person name="Blitshsteyn B."/>
            <person name="Bloom T."/>
            <person name="Blye J."/>
            <person name="Boguslavskiy L."/>
            <person name="Borowsky M."/>
            <person name="Boukhgalter B."/>
            <person name="Brunache A."/>
            <person name="Butler J."/>
            <person name="Calixte N."/>
            <person name="Calvo S."/>
            <person name="Camarata J."/>
            <person name="Campo K."/>
            <person name="Chang J."/>
            <person name="Cheshatsang Y."/>
            <person name="Citroen M."/>
            <person name="Collymore A."/>
            <person name="Considine T."/>
            <person name="Cook A."/>
            <person name="Cooke P."/>
            <person name="Corum B."/>
            <person name="Cuomo C."/>
            <person name="David R."/>
            <person name="Dawoe T."/>
            <person name="Degray S."/>
            <person name="Dodge S."/>
            <person name="Dooley K."/>
            <person name="Dorje P."/>
            <person name="Dorjee K."/>
            <person name="Dorris L."/>
            <person name="Duffey N."/>
            <person name="Dupes A."/>
            <person name="Elkins T."/>
            <person name="Engels R."/>
            <person name="Erickson J."/>
            <person name="Farina A."/>
            <person name="Faro S."/>
            <person name="Ferreira P."/>
            <person name="Fischer H."/>
            <person name="Fitzgerald M."/>
            <person name="Foley K."/>
            <person name="Gage D."/>
            <person name="Galagan J."/>
            <person name="Gearin G."/>
            <person name="Gnerre S."/>
            <person name="Gnirke A."/>
            <person name="Goyette A."/>
            <person name="Graham J."/>
            <person name="Grandbois E."/>
            <person name="Gyaltsen K."/>
            <person name="Hafez N."/>
            <person name="Hagopian D."/>
            <person name="Hagos B."/>
            <person name="Hall J."/>
            <person name="Hatcher B."/>
            <person name="Heller A."/>
            <person name="Higgins H."/>
            <person name="Honan T."/>
            <person name="Horn A."/>
            <person name="Houde N."/>
            <person name="Hughes L."/>
            <person name="Hulme W."/>
            <person name="Husby E."/>
            <person name="Iliev I."/>
            <person name="Jaffe D."/>
            <person name="Jones C."/>
            <person name="Kamal M."/>
            <person name="Kamat A."/>
            <person name="Kamvysselis M."/>
            <person name="Karlsson E."/>
            <person name="Kells C."/>
            <person name="Kieu A."/>
            <person name="Kisner P."/>
            <person name="Kodira C."/>
            <person name="Kulbokas E."/>
            <person name="Labutti K."/>
            <person name="Lama D."/>
            <person name="Landers T."/>
            <person name="Leger J."/>
            <person name="Levine S."/>
            <person name="Lewis D."/>
            <person name="Lewis T."/>
            <person name="Lindblad-toh K."/>
            <person name="Liu X."/>
            <person name="Lokyitsang T."/>
            <person name="Lokyitsang Y."/>
            <person name="Lucien O."/>
            <person name="Lui A."/>
            <person name="Ma L.J."/>
            <person name="Mabbitt R."/>
            <person name="Macdonald J."/>
            <person name="Maclean C."/>
            <person name="Major J."/>
            <person name="Manning J."/>
            <person name="Marabella R."/>
            <person name="Maru K."/>
            <person name="Matthews C."/>
            <person name="Mauceli E."/>
            <person name="Mccarthy M."/>
            <person name="Mcdonough S."/>
            <person name="Mcghee T."/>
            <person name="Meldrim J."/>
            <person name="Meneus L."/>
            <person name="Mesirov J."/>
            <person name="Mihalev A."/>
            <person name="Mihova T."/>
            <person name="Mikkelsen T."/>
            <person name="Mlenga V."/>
            <person name="Moru K."/>
            <person name="Mozes J."/>
            <person name="Mulrain L."/>
            <person name="Munson G."/>
            <person name="Naylor J."/>
            <person name="Newes C."/>
            <person name="Nguyen C."/>
            <person name="Nguyen N."/>
            <person name="Nguyen T."/>
            <person name="Nicol R."/>
            <person name="Nielsen C."/>
            <person name="Nizzari M."/>
            <person name="Norbu C."/>
            <person name="Norbu N."/>
            <person name="O'donnell P."/>
            <person name="Okoawo O."/>
            <person name="O'leary S."/>
            <person name="Omotosho B."/>
            <person name="O'neill K."/>
            <person name="Osman S."/>
            <person name="Parker S."/>
            <person name="Perrin D."/>
            <person name="Phunkhang P."/>
            <person name="Piqani B."/>
            <person name="Purcell S."/>
            <person name="Rachupka T."/>
            <person name="Ramasamy U."/>
            <person name="Rameau R."/>
            <person name="Ray V."/>
            <person name="Raymond C."/>
            <person name="Retta R."/>
            <person name="Richardson S."/>
            <person name="Rise C."/>
            <person name="Rodriguez J."/>
            <person name="Rogers J."/>
            <person name="Rogov P."/>
            <person name="Rutman M."/>
            <person name="Schupbach R."/>
            <person name="Seaman C."/>
            <person name="Settipalli S."/>
            <person name="Sharpe T."/>
            <person name="Sheridan J."/>
            <person name="Sherpa N."/>
            <person name="Shi J."/>
            <person name="Smirnov S."/>
            <person name="Smith C."/>
            <person name="Sougnez C."/>
            <person name="Spencer B."/>
            <person name="Stalker J."/>
            <person name="Stange-thomann N."/>
            <person name="Stavropoulos S."/>
            <person name="Stetson K."/>
            <person name="Stone C."/>
            <person name="Stone S."/>
            <person name="Stubbs M."/>
            <person name="Talamas J."/>
            <person name="Tchuinga P."/>
            <person name="Tenzing P."/>
            <person name="Tesfaye S."/>
            <person name="Theodore J."/>
            <person name="Thoulutsang Y."/>
            <person name="Topham K."/>
            <person name="Towey S."/>
            <person name="Tsamla T."/>
            <person name="Tsomo N."/>
            <person name="Vallee D."/>
            <person name="Vassiliev H."/>
            <person name="Venkataraman V."/>
            <person name="Vinson J."/>
            <person name="Vo A."/>
            <person name="Wade C."/>
            <person name="Wang S."/>
            <person name="Wangchuk T."/>
            <person name="Wangdi T."/>
            <person name="Whittaker C."/>
            <person name="Wilkinson J."/>
            <person name="Wu Y."/>
            <person name="Wyman D."/>
            <person name="Yadav S."/>
            <person name="Yang S."/>
            <person name="Yang X."/>
            <person name="Yeager S."/>
            <person name="Yee E."/>
            <person name="Young G."/>
            <person name="Zainoun J."/>
            <person name="Zembeck L."/>
            <person name="Zimmer A."/>
            <person name="Zody M."/>
            <person name="Lander E."/>
        </authorList>
    </citation>
    <scope>NUCLEOTIDE SEQUENCE [LARGE SCALE GENOMIC DNA]</scope>
</reference>
<keyword evidence="1" id="KW-1015">Disulfide bond</keyword>
<organism evidence="3 4">
    <name type="scientific">Ciona savignyi</name>
    <name type="common">Pacific transparent sea squirt</name>
    <dbReference type="NCBI Taxonomy" id="51511"/>
    <lineage>
        <taxon>Eukaryota</taxon>
        <taxon>Metazoa</taxon>
        <taxon>Chordata</taxon>
        <taxon>Tunicata</taxon>
        <taxon>Ascidiacea</taxon>
        <taxon>Phlebobranchia</taxon>
        <taxon>Cionidae</taxon>
        <taxon>Ciona</taxon>
    </lineage>
</organism>
<dbReference type="STRING" id="51511.ENSCSAVP00000009661"/>
<dbReference type="HOGENOM" id="CLU_1758177_0_0_1"/>
<protein>
    <recommendedName>
        <fullName evidence="2">Peptide-N-glycosidase F C-terminal domain-containing protein</fullName>
    </recommendedName>
</protein>
<dbReference type="GeneTree" id="ENSGT00940000174430"/>
<dbReference type="InterPro" id="IPR008977">
    <property type="entry name" value="PHM/PNGase_F_dom_sf"/>
</dbReference>
<dbReference type="SUPFAM" id="SSF49742">
    <property type="entry name" value="PHM/PNGase F"/>
    <property type="match status" value="1"/>
</dbReference>
<feature type="domain" description="Peptide-N-glycosidase F C-terminal" evidence="2">
    <location>
        <begin position="59"/>
        <end position="145"/>
    </location>
</feature>